<evidence type="ECO:0000313" key="2">
    <source>
        <dbReference type="EMBL" id="KAG6459647.1"/>
    </source>
</evidence>
<dbReference type="AlphaFoldDB" id="A0A921ZMN2"/>
<evidence type="ECO:0000256" key="1">
    <source>
        <dbReference type="SAM" id="Phobius"/>
    </source>
</evidence>
<sequence length="87" mass="9143">MCHVLTHSGQCCAVECGHCAGSALLSIKGSRCAVDGILRAILPRCTTTTMKSFVCFLTLAVLLAVASAGYVNSGWSSPYSGWYNRPA</sequence>
<reference evidence="2" key="1">
    <citation type="journal article" date="2016" name="Insect Biochem. Mol. Biol.">
        <title>Multifaceted biological insights from a draft genome sequence of the tobacco hornworm moth, Manduca sexta.</title>
        <authorList>
            <person name="Kanost M.R."/>
            <person name="Arrese E.L."/>
            <person name="Cao X."/>
            <person name="Chen Y.R."/>
            <person name="Chellapilla S."/>
            <person name="Goldsmith M.R."/>
            <person name="Grosse-Wilde E."/>
            <person name="Heckel D.G."/>
            <person name="Herndon N."/>
            <person name="Jiang H."/>
            <person name="Papanicolaou A."/>
            <person name="Qu J."/>
            <person name="Soulages J.L."/>
            <person name="Vogel H."/>
            <person name="Walters J."/>
            <person name="Waterhouse R.M."/>
            <person name="Ahn S.J."/>
            <person name="Almeida F.C."/>
            <person name="An C."/>
            <person name="Aqrawi P."/>
            <person name="Bretschneider A."/>
            <person name="Bryant W.B."/>
            <person name="Bucks S."/>
            <person name="Chao H."/>
            <person name="Chevignon G."/>
            <person name="Christen J.M."/>
            <person name="Clarke D.F."/>
            <person name="Dittmer N.T."/>
            <person name="Ferguson L.C.F."/>
            <person name="Garavelou S."/>
            <person name="Gordon K.H.J."/>
            <person name="Gunaratna R.T."/>
            <person name="Han Y."/>
            <person name="Hauser F."/>
            <person name="He Y."/>
            <person name="Heidel-Fischer H."/>
            <person name="Hirsh A."/>
            <person name="Hu Y."/>
            <person name="Jiang H."/>
            <person name="Kalra D."/>
            <person name="Klinner C."/>
            <person name="Konig C."/>
            <person name="Kovar C."/>
            <person name="Kroll A.R."/>
            <person name="Kuwar S.S."/>
            <person name="Lee S.L."/>
            <person name="Lehman R."/>
            <person name="Li K."/>
            <person name="Li Z."/>
            <person name="Liang H."/>
            <person name="Lovelace S."/>
            <person name="Lu Z."/>
            <person name="Mansfield J.H."/>
            <person name="McCulloch K.J."/>
            <person name="Mathew T."/>
            <person name="Morton B."/>
            <person name="Muzny D.M."/>
            <person name="Neunemann D."/>
            <person name="Ongeri F."/>
            <person name="Pauchet Y."/>
            <person name="Pu L.L."/>
            <person name="Pyrousis I."/>
            <person name="Rao X.J."/>
            <person name="Redding A."/>
            <person name="Roesel C."/>
            <person name="Sanchez-Gracia A."/>
            <person name="Schaack S."/>
            <person name="Shukla A."/>
            <person name="Tetreau G."/>
            <person name="Wang Y."/>
            <person name="Xiong G.H."/>
            <person name="Traut W."/>
            <person name="Walsh T.K."/>
            <person name="Worley K.C."/>
            <person name="Wu D."/>
            <person name="Wu W."/>
            <person name="Wu Y.Q."/>
            <person name="Zhang X."/>
            <person name="Zou Z."/>
            <person name="Zucker H."/>
            <person name="Briscoe A.D."/>
            <person name="Burmester T."/>
            <person name="Clem R.J."/>
            <person name="Feyereisen R."/>
            <person name="Grimmelikhuijzen C.J.P."/>
            <person name="Hamodrakas S.J."/>
            <person name="Hansson B.S."/>
            <person name="Huguet E."/>
            <person name="Jermiin L.S."/>
            <person name="Lan Q."/>
            <person name="Lehman H.K."/>
            <person name="Lorenzen M."/>
            <person name="Merzendorfer H."/>
            <person name="Michalopoulos I."/>
            <person name="Morton D.B."/>
            <person name="Muthukrishnan S."/>
            <person name="Oakeshott J.G."/>
            <person name="Palmer W."/>
            <person name="Park Y."/>
            <person name="Passarelli A.L."/>
            <person name="Rozas J."/>
            <person name="Schwartz L.M."/>
            <person name="Smith W."/>
            <person name="Southgate A."/>
            <person name="Vilcinskas A."/>
            <person name="Vogt R."/>
            <person name="Wang P."/>
            <person name="Werren J."/>
            <person name="Yu X.Q."/>
            <person name="Zhou J.J."/>
            <person name="Brown S.J."/>
            <person name="Scherer S.E."/>
            <person name="Richards S."/>
            <person name="Blissard G.W."/>
        </authorList>
    </citation>
    <scope>NUCLEOTIDE SEQUENCE</scope>
</reference>
<reference evidence="2" key="2">
    <citation type="submission" date="2020-12" db="EMBL/GenBank/DDBJ databases">
        <authorList>
            <person name="Kanost M."/>
        </authorList>
    </citation>
    <scope>NUCLEOTIDE SEQUENCE</scope>
</reference>
<gene>
    <name evidence="2" type="ORF">O3G_MSEX011505</name>
</gene>
<keyword evidence="1" id="KW-1133">Transmembrane helix</keyword>
<feature type="transmembrane region" description="Helical" evidence="1">
    <location>
        <begin position="53"/>
        <end position="71"/>
    </location>
</feature>
<name>A0A921ZMN2_MANSE</name>
<keyword evidence="1" id="KW-0472">Membrane</keyword>
<comment type="caution">
    <text evidence="2">The sequence shown here is derived from an EMBL/GenBank/DDBJ whole genome shotgun (WGS) entry which is preliminary data.</text>
</comment>
<proteinExistence type="predicted"/>
<protein>
    <submittedName>
        <fullName evidence="2">Uncharacterized protein</fullName>
    </submittedName>
</protein>
<dbReference type="EMBL" id="JH668630">
    <property type="protein sequence ID" value="KAG6459647.1"/>
    <property type="molecule type" value="Genomic_DNA"/>
</dbReference>
<keyword evidence="3" id="KW-1185">Reference proteome</keyword>
<organism evidence="2 3">
    <name type="scientific">Manduca sexta</name>
    <name type="common">Tobacco hawkmoth</name>
    <name type="synonym">Tobacco hornworm</name>
    <dbReference type="NCBI Taxonomy" id="7130"/>
    <lineage>
        <taxon>Eukaryota</taxon>
        <taxon>Metazoa</taxon>
        <taxon>Ecdysozoa</taxon>
        <taxon>Arthropoda</taxon>
        <taxon>Hexapoda</taxon>
        <taxon>Insecta</taxon>
        <taxon>Pterygota</taxon>
        <taxon>Neoptera</taxon>
        <taxon>Endopterygota</taxon>
        <taxon>Lepidoptera</taxon>
        <taxon>Glossata</taxon>
        <taxon>Ditrysia</taxon>
        <taxon>Bombycoidea</taxon>
        <taxon>Sphingidae</taxon>
        <taxon>Sphinginae</taxon>
        <taxon>Sphingini</taxon>
        <taxon>Manduca</taxon>
    </lineage>
</organism>
<evidence type="ECO:0000313" key="3">
    <source>
        <dbReference type="Proteomes" id="UP000791440"/>
    </source>
</evidence>
<accession>A0A921ZMN2</accession>
<keyword evidence="1" id="KW-0812">Transmembrane</keyword>
<dbReference type="Proteomes" id="UP000791440">
    <property type="component" value="Unassembled WGS sequence"/>
</dbReference>